<dbReference type="Ensembl" id="ENSCVAT00000008387.1">
    <property type="protein sequence ID" value="ENSCVAP00000004409.1"/>
    <property type="gene ID" value="ENSCVAG00000005702.1"/>
</dbReference>
<name>A0A3Q2CH03_CYPVA</name>
<reference evidence="1" key="1">
    <citation type="submission" date="2025-08" db="UniProtKB">
        <authorList>
            <consortium name="Ensembl"/>
        </authorList>
    </citation>
    <scope>IDENTIFICATION</scope>
</reference>
<proteinExistence type="predicted"/>
<dbReference type="Proteomes" id="UP000265020">
    <property type="component" value="Unassembled WGS sequence"/>
</dbReference>
<protein>
    <submittedName>
        <fullName evidence="1">Uncharacterized protein</fullName>
    </submittedName>
</protein>
<evidence type="ECO:0000313" key="2">
    <source>
        <dbReference type="Proteomes" id="UP000265020"/>
    </source>
</evidence>
<dbReference type="GeneTree" id="ENSGT01000000214971"/>
<dbReference type="AlphaFoldDB" id="A0A3Q2CH03"/>
<sequence length="152" mass="16574">MHHYLYLYINTHQDLVGVLFAYGESNPINGNLNSLCVGHSLASPVFILHSHIEGHHPSLLRAHSSQLILACPHEIILVAIEGTIVRVTRRSACGVADRPAGTLSLKYCAFLISRTRGFPARHHTKGCVTHTQATASLIGPELLSWLVVTALI</sequence>
<accession>A0A3Q2CH03</accession>
<reference evidence="1" key="2">
    <citation type="submission" date="2025-09" db="UniProtKB">
        <authorList>
            <consortium name="Ensembl"/>
        </authorList>
    </citation>
    <scope>IDENTIFICATION</scope>
</reference>
<keyword evidence="2" id="KW-1185">Reference proteome</keyword>
<evidence type="ECO:0000313" key="1">
    <source>
        <dbReference type="Ensembl" id="ENSCVAP00000004409.1"/>
    </source>
</evidence>
<dbReference type="OMA" id="HSHIKGH"/>
<organism evidence="1 2">
    <name type="scientific">Cyprinodon variegatus</name>
    <name type="common">Sheepshead minnow</name>
    <dbReference type="NCBI Taxonomy" id="28743"/>
    <lineage>
        <taxon>Eukaryota</taxon>
        <taxon>Metazoa</taxon>
        <taxon>Chordata</taxon>
        <taxon>Craniata</taxon>
        <taxon>Vertebrata</taxon>
        <taxon>Euteleostomi</taxon>
        <taxon>Actinopterygii</taxon>
        <taxon>Neopterygii</taxon>
        <taxon>Teleostei</taxon>
        <taxon>Neoteleostei</taxon>
        <taxon>Acanthomorphata</taxon>
        <taxon>Ovalentaria</taxon>
        <taxon>Atherinomorphae</taxon>
        <taxon>Cyprinodontiformes</taxon>
        <taxon>Cyprinodontidae</taxon>
        <taxon>Cyprinodon</taxon>
    </lineage>
</organism>